<evidence type="ECO:0000313" key="1">
    <source>
        <dbReference type="EMBL" id="KAI2384301.1"/>
    </source>
</evidence>
<reference evidence="1" key="1">
    <citation type="journal article" date="2022" name="bioRxiv">
        <title>Population genetic analysis of Ophidiomyces ophidiicola, the causative agent of snake fungal disease, indicates recent introductions to the USA.</title>
        <authorList>
            <person name="Ladner J.T."/>
            <person name="Palmer J.M."/>
            <person name="Ettinger C.L."/>
            <person name="Stajich J.E."/>
            <person name="Farrell T.M."/>
            <person name="Glorioso B.M."/>
            <person name="Lawson B."/>
            <person name="Price S.J."/>
            <person name="Stengle A.G."/>
            <person name="Grear D.A."/>
            <person name="Lorch J.M."/>
        </authorList>
    </citation>
    <scope>NUCLEOTIDE SEQUENCE</scope>
    <source>
        <strain evidence="1">NWHC 24266-5</strain>
    </source>
</reference>
<sequence>MARRAPESVAPPSPPKRVTRARTRNAVVKEDTSNSTAPATGVTAAPKRGRPKKQVTAAADTSLKTNDATKLSVSTTAPPKRRPAKSKPVKPKDESESSDDEMNVVMLQKATKSRATKTQAQSTGSTKINKSKENNVNDDLDDKDDDDELAQTKQSNVRPKKTNLSAARKNKSTASEVKAKSLSSARKKSSSTSGTGASRTAKSSSASIDSDKASKNVPITTALAKNKPAGTVIKKKVTFLDIAEDSDKENQPLPVLTNKGKPKTGLKGKPVRRPTTPVSCDDDQSSSTRPQSKKEPLSPKKPSQLAKSTPVDDSNNFRTTKEHTEIRDGPKTPQRSPMKQLSLGPSLTSPAKKIDFSACGSVTETPIIENQGESADGTTPMMLDRESTMIMSTPARRLPPSPFKDCMKESPRRAPITFELASRPRIGVSSVTKASPLKESPRKGKVMVLPPQSLIINAESPSKEKPSYLQSPAKRLTSPSKQFPPTPIYRQELCGRQDVAPGTKALDETVEDSVLMRKDEGSNSVVMDSIDYDTVEEIIEEEMPFDSPPNALDAETPRSTARAQLPIQVDDPFISPYSSCNSPVREYEVSSRSSSAMSIRCFAEIPPPAPSPPAFGREYPQQFGYRDNSGDGESDAEPTMIISPIRGSNKRQSIRLVNETDDFEDETTSQSGQESNISFTPLVNKLNQWKPGTEERKYPRRRGVFSLSPNEQIDIEISRRSLDDRKSCGQLSHRSRRSKIIEVSECEDATVIHDSDISMDDDLSSEGCNFSILEDAEDTILEDVYSELNDCENLASDSQNYSANDDLVLQEQTITINAAMFEEPQHDTTSSQCQLPVLPMSVTPVRSGPRYPRTIHTVSKIPLKTEDGSLRIPRKRARSFSSSASPLTAFTIPTINKSRALPSSSKDRSSVRPSIPTDQIDEKPPSSYSSPEKSRLASPSKTRSPSKSPQKQPSGNICVLQGAVVYADIHTKEGADASGIFVELLTQMGARCVKSWNWNPRTSLSPVDGVEPKESKIGITHVVFKDGGVRTLEKVRQANGVVKCVGVNWVLDCERSNKWLDEVEYAVDTSMIPRGGQKRRKSMEPRSLGNSNGTVVALDSSTSSASSIDSETMQEFMRLSRSPTPRSSRDSSVESEQHELEDVFTTPKPRQEARPSMGPIQPPETPGYVYSYDYDPATAMSPTTPYYLSQGAKLVQQTCPPKQLRQGLFSATESCDSERSESLKIRLEAARRKSLIWKPKIGSPLGRM</sequence>
<accession>A0ACB8UTI0</accession>
<proteinExistence type="predicted"/>
<dbReference type="EMBL" id="JALBCA010000075">
    <property type="protein sequence ID" value="KAI2384301.1"/>
    <property type="molecule type" value="Genomic_DNA"/>
</dbReference>
<protein>
    <submittedName>
        <fullName evidence="1">Uncharacterized protein</fullName>
    </submittedName>
</protein>
<organism evidence="1">
    <name type="scientific">Ophidiomyces ophidiicola</name>
    <dbReference type="NCBI Taxonomy" id="1387563"/>
    <lineage>
        <taxon>Eukaryota</taxon>
        <taxon>Fungi</taxon>
        <taxon>Dikarya</taxon>
        <taxon>Ascomycota</taxon>
        <taxon>Pezizomycotina</taxon>
        <taxon>Eurotiomycetes</taxon>
        <taxon>Eurotiomycetidae</taxon>
        <taxon>Onygenales</taxon>
        <taxon>Onygenaceae</taxon>
        <taxon>Ophidiomyces</taxon>
    </lineage>
</organism>
<comment type="caution">
    <text evidence="1">The sequence shown here is derived from an EMBL/GenBank/DDBJ whole genome shotgun (WGS) entry which is preliminary data.</text>
</comment>
<name>A0ACB8UTI0_9EURO</name>
<gene>
    <name evidence="1" type="ORF">LOY88_004728</name>
</gene>